<name>A0A7G5FIJ8_9CORY</name>
<protein>
    <submittedName>
        <fullName evidence="2">DUF3027 domain-containing protein</fullName>
    </submittedName>
</protein>
<accession>A0A7G5FIJ8</accession>
<keyword evidence="3" id="KW-1185">Reference proteome</keyword>
<dbReference type="InterPro" id="IPR021391">
    <property type="entry name" value="DUF3027"/>
</dbReference>
<evidence type="ECO:0000313" key="3">
    <source>
        <dbReference type="Proteomes" id="UP000515570"/>
    </source>
</evidence>
<dbReference type="Pfam" id="PF11228">
    <property type="entry name" value="DUF3027"/>
    <property type="match status" value="1"/>
</dbReference>
<dbReference type="AlphaFoldDB" id="A0A7G5FIJ8"/>
<evidence type="ECO:0000256" key="1">
    <source>
        <dbReference type="SAM" id="MobiDB-lite"/>
    </source>
</evidence>
<evidence type="ECO:0000313" key="2">
    <source>
        <dbReference type="EMBL" id="QMV86439.1"/>
    </source>
</evidence>
<organism evidence="2 3">
    <name type="scientific">Corynebacterium hindlerae</name>
    <dbReference type="NCBI Taxonomy" id="699041"/>
    <lineage>
        <taxon>Bacteria</taxon>
        <taxon>Bacillati</taxon>
        <taxon>Actinomycetota</taxon>
        <taxon>Actinomycetes</taxon>
        <taxon>Mycobacteriales</taxon>
        <taxon>Corynebacteriaceae</taxon>
        <taxon>Corynebacterium</taxon>
    </lineage>
</organism>
<dbReference type="Proteomes" id="UP000515570">
    <property type="component" value="Chromosome"/>
</dbReference>
<gene>
    <name evidence="2" type="ORF">HW450_03780</name>
</gene>
<proteinExistence type="predicted"/>
<sequence>MGEDGVGEHTGVTVLSKNAVAHHFEADVPGYRGWEWNVVLACAEGSRFVTVNEVALMAGRDALQAPDWVPYEDRVQPGDLQPGLYIPPRADDERLEETDRGHTLTKIGFQGALKRWQDAYGPTTESAELSPLKCETCAFYVQVDQIGKFFGVCFNEFADDGHIVHASYGCGAHSETPPAKNLAAQEHTPFDDERF</sequence>
<reference evidence="2 3" key="1">
    <citation type="submission" date="2020-07" db="EMBL/GenBank/DDBJ databases">
        <title>non toxigenic Corynebacterium sp. nov from a clinical source.</title>
        <authorList>
            <person name="Bernier A.-M."/>
            <person name="Bernard K."/>
        </authorList>
    </citation>
    <scope>NUCLEOTIDE SEQUENCE [LARGE SCALE GENOMIC DNA]</scope>
    <source>
        <strain evidence="3">NML 93-0612</strain>
    </source>
</reference>
<dbReference type="EMBL" id="CP059833">
    <property type="protein sequence ID" value="QMV86439.1"/>
    <property type="molecule type" value="Genomic_DNA"/>
</dbReference>
<feature type="region of interest" description="Disordered" evidence="1">
    <location>
        <begin position="175"/>
        <end position="195"/>
    </location>
</feature>